<proteinExistence type="predicted"/>
<dbReference type="InterPro" id="IPR000182">
    <property type="entry name" value="GNAT_dom"/>
</dbReference>
<dbReference type="Pfam" id="PF13302">
    <property type="entry name" value="Acetyltransf_3"/>
    <property type="match status" value="1"/>
</dbReference>
<dbReference type="STRING" id="452652.KSE_06950"/>
<dbReference type="eggNOG" id="COG1670">
    <property type="taxonomic scope" value="Bacteria"/>
</dbReference>
<dbReference type="HOGENOM" id="CLU_101396_0_0_11"/>
<gene>
    <name evidence="2" type="ordered locus">KSE_06950</name>
</gene>
<feature type="domain" description="N-acetyltransferase" evidence="1">
    <location>
        <begin position="22"/>
        <end position="193"/>
    </location>
</feature>
<keyword evidence="3" id="KW-1185">Reference proteome</keyword>
<keyword evidence="2" id="KW-0808">Transferase</keyword>
<dbReference type="GO" id="GO:0005737">
    <property type="term" value="C:cytoplasm"/>
    <property type="evidence" value="ECO:0007669"/>
    <property type="project" value="TreeGrafter"/>
</dbReference>
<dbReference type="GO" id="GO:1990189">
    <property type="term" value="F:protein N-terminal-serine acetyltransferase activity"/>
    <property type="evidence" value="ECO:0007669"/>
    <property type="project" value="TreeGrafter"/>
</dbReference>
<accession>E4N5Q4</accession>
<dbReference type="Proteomes" id="UP000007076">
    <property type="component" value="Chromosome"/>
</dbReference>
<protein>
    <submittedName>
        <fullName evidence="2">Putative acetyltransferase</fullName>
        <ecNumber evidence="2">2.3.1.-</ecNumber>
    </submittedName>
</protein>
<evidence type="ECO:0000313" key="2">
    <source>
        <dbReference type="EMBL" id="BAJ26535.1"/>
    </source>
</evidence>
<dbReference type="PANTHER" id="PTHR43441:SF10">
    <property type="entry name" value="ACETYLTRANSFERASE"/>
    <property type="match status" value="1"/>
</dbReference>
<organism evidence="2 3">
    <name type="scientific">Kitasatospora setae (strain ATCC 33774 / DSM 43861 / JCM 3304 / KCC A-0304 / NBRC 14216 / KM-6054)</name>
    <name type="common">Streptomyces setae</name>
    <dbReference type="NCBI Taxonomy" id="452652"/>
    <lineage>
        <taxon>Bacteria</taxon>
        <taxon>Bacillati</taxon>
        <taxon>Actinomycetota</taxon>
        <taxon>Actinomycetes</taxon>
        <taxon>Kitasatosporales</taxon>
        <taxon>Streptomycetaceae</taxon>
        <taxon>Kitasatospora</taxon>
    </lineage>
</organism>
<evidence type="ECO:0000259" key="1">
    <source>
        <dbReference type="PROSITE" id="PS51186"/>
    </source>
</evidence>
<dbReference type="EMBL" id="AP010968">
    <property type="protein sequence ID" value="BAJ26535.1"/>
    <property type="molecule type" value="Genomic_DNA"/>
</dbReference>
<dbReference type="GO" id="GO:0008999">
    <property type="term" value="F:protein-N-terminal-alanine acetyltransferase activity"/>
    <property type="evidence" value="ECO:0007669"/>
    <property type="project" value="TreeGrafter"/>
</dbReference>
<dbReference type="InterPro" id="IPR016181">
    <property type="entry name" value="Acyl_CoA_acyltransferase"/>
</dbReference>
<evidence type="ECO:0000313" key="3">
    <source>
        <dbReference type="Proteomes" id="UP000007076"/>
    </source>
</evidence>
<dbReference type="EC" id="2.3.1.-" evidence="2"/>
<dbReference type="AlphaFoldDB" id="E4N5Q4"/>
<name>E4N5Q4_KITSK</name>
<dbReference type="PANTHER" id="PTHR43441">
    <property type="entry name" value="RIBOSOMAL-PROTEIN-SERINE ACETYLTRANSFERASE"/>
    <property type="match status" value="1"/>
</dbReference>
<dbReference type="PATRIC" id="fig|452652.3.peg.688"/>
<reference evidence="2 3" key="1">
    <citation type="journal article" date="2010" name="DNA Res.">
        <title>Genome sequence of Kitasatospora setae NBRC 14216T: an evolutionary snapshot of the family Streptomycetaceae.</title>
        <authorList>
            <person name="Ichikawa N."/>
            <person name="Oguchi A."/>
            <person name="Ikeda H."/>
            <person name="Ishikawa J."/>
            <person name="Kitani S."/>
            <person name="Watanabe Y."/>
            <person name="Nakamura S."/>
            <person name="Katano Y."/>
            <person name="Kishi E."/>
            <person name="Sasagawa M."/>
            <person name="Ankai A."/>
            <person name="Fukui S."/>
            <person name="Hashimoto Y."/>
            <person name="Kamata S."/>
            <person name="Otoguro M."/>
            <person name="Tanikawa S."/>
            <person name="Nihira T."/>
            <person name="Horinouchi S."/>
            <person name="Ohnishi Y."/>
            <person name="Hayakawa M."/>
            <person name="Kuzuyama T."/>
            <person name="Arisawa A."/>
            <person name="Nomoto F."/>
            <person name="Miura H."/>
            <person name="Takahashi Y."/>
            <person name="Fujita N."/>
        </authorList>
    </citation>
    <scope>NUCLEOTIDE SEQUENCE [LARGE SCALE GENOMIC DNA]</scope>
    <source>
        <strain evidence="3">ATCC 33774 / DSM 43861 / JCM 3304 / KCC A-0304 / NBRC 14216 / KM-6054</strain>
    </source>
</reference>
<dbReference type="Gene3D" id="3.40.630.30">
    <property type="match status" value="1"/>
</dbReference>
<dbReference type="PROSITE" id="PS51186">
    <property type="entry name" value="GNAT"/>
    <property type="match status" value="1"/>
</dbReference>
<sequence>MFRPEDGGAAAFAPETVRTERLTLLPLRAEHADELAAALSDPALHAFIGGAPDDADTLRARYARWAAGSPDPAETWCNWAVLLRDSDGDDGGDDGDGNGGRLVGTVQATVTAGGRTGASAEIAWVLGSPWQRRGIAREAALGLVGWLRQRPVRTVVAHVHPDHAASAAVAAAAGLTRTDRWHDGEVRWELDLEPGPGLEPSEGTG</sequence>
<keyword evidence="2" id="KW-0012">Acyltransferase</keyword>
<dbReference type="RefSeq" id="WP_014133854.1">
    <property type="nucleotide sequence ID" value="NC_016109.1"/>
</dbReference>
<dbReference type="InterPro" id="IPR051908">
    <property type="entry name" value="Ribosomal_N-acetyltransferase"/>
</dbReference>
<dbReference type="KEGG" id="ksk:KSE_06950"/>
<dbReference type="SUPFAM" id="SSF55729">
    <property type="entry name" value="Acyl-CoA N-acyltransferases (Nat)"/>
    <property type="match status" value="1"/>
</dbReference>